<reference evidence="5 7" key="2">
    <citation type="submission" date="2022-12" db="EMBL/GenBank/DDBJ databases">
        <authorList>
            <person name="Ruckert C."/>
            <person name="Busche T."/>
            <person name="Kalinowski J."/>
            <person name="Wittmann C."/>
        </authorList>
    </citation>
    <scope>NUCLEOTIDE SEQUENCE [LARGE SCALE GENOMIC DNA]</scope>
    <source>
        <strain evidence="5 7">DSM 40555</strain>
    </source>
</reference>
<dbReference type="Gene3D" id="3.40.50.720">
    <property type="entry name" value="NAD(P)-binding Rossmann-like Domain"/>
    <property type="match status" value="1"/>
</dbReference>
<dbReference type="EMBL" id="BLIP01000001">
    <property type="protein sequence ID" value="GFE23412.1"/>
    <property type="molecule type" value="Genomic_DNA"/>
</dbReference>
<dbReference type="SUPFAM" id="SSF51735">
    <property type="entry name" value="NAD(P)-binding Rossmann-fold domains"/>
    <property type="match status" value="1"/>
</dbReference>
<dbReference type="InterPro" id="IPR036291">
    <property type="entry name" value="NAD(P)-bd_dom_sf"/>
</dbReference>
<dbReference type="InterPro" id="IPR008030">
    <property type="entry name" value="NmrA-like"/>
</dbReference>
<reference evidence="4 6" key="1">
    <citation type="submission" date="2019-12" db="EMBL/GenBank/DDBJ databases">
        <title>Whole genome shotgun sequence of Streptomyces libani subsp. libani NBRC 13452.</title>
        <authorList>
            <person name="Ichikawa N."/>
            <person name="Kimura A."/>
            <person name="Kitahashi Y."/>
            <person name="Komaki H."/>
            <person name="Tamura T."/>
        </authorList>
    </citation>
    <scope>NUCLEOTIDE SEQUENCE [LARGE SCALE GENOMIC DNA]</scope>
    <source>
        <strain evidence="4 6">NBRC 13452</strain>
    </source>
</reference>
<dbReference type="AlphaFoldDB" id="A0A640TKG5"/>
<evidence type="ECO:0000313" key="4">
    <source>
        <dbReference type="EMBL" id="GFE23412.1"/>
    </source>
</evidence>
<sequence>MIVNGLVVAVAGSTGQQGGAVARRLLADGWTVRALTRDPTSPGARALADAGADVRAVDMADPAALKPALDGAYGVFSVQPASGAPGTPPDHSWQDEVAAGRNVADAAASAGVRHLVYSSANSAQLRSGIRILENKWAIEEHIRKLGISATVLRPTSFMENYLHPVWGLQDRTLTTALAPDIPQQLIALSDIGALTALALTEPDRLAGQALELAGDALTPPQIAEALSRATGRAVPYVRLPMATLRELSPDAAEGHQWLNDRRACGADIDALRALHPDLMSFDTWLEREGARQLKRLLA</sequence>
<gene>
    <name evidence="4" type="ORF">Sliba_38650</name>
    <name evidence="5" type="ORF">STRLI_003853</name>
</gene>
<feature type="domain" description="NmrA-like" evidence="3">
    <location>
        <begin position="8"/>
        <end position="251"/>
    </location>
</feature>
<evidence type="ECO:0000313" key="7">
    <source>
        <dbReference type="Proteomes" id="UP001210609"/>
    </source>
</evidence>
<keyword evidence="7" id="KW-1185">Reference proteome</keyword>
<keyword evidence="2" id="KW-0521">NADP</keyword>
<proteinExistence type="inferred from homology"/>
<organism evidence="4 6">
    <name type="scientific">Streptomyces nigrescens</name>
    <dbReference type="NCBI Taxonomy" id="1920"/>
    <lineage>
        <taxon>Bacteria</taxon>
        <taxon>Bacillati</taxon>
        <taxon>Actinomycetota</taxon>
        <taxon>Actinomycetes</taxon>
        <taxon>Kitasatosporales</taxon>
        <taxon>Streptomycetaceae</taxon>
        <taxon>Streptomyces</taxon>
    </lineage>
</organism>
<comment type="similarity">
    <text evidence="1">Belongs to the NmrA-type oxidoreductase family.</text>
</comment>
<dbReference type="PANTHER" id="PTHR42748">
    <property type="entry name" value="NITROGEN METABOLITE REPRESSION PROTEIN NMRA FAMILY MEMBER"/>
    <property type="match status" value="1"/>
</dbReference>
<dbReference type="Proteomes" id="UP000429552">
    <property type="component" value="Unassembled WGS sequence"/>
</dbReference>
<accession>A0A640TKG5</accession>
<dbReference type="CDD" id="cd05251">
    <property type="entry name" value="NmrA_like_SDR_a"/>
    <property type="match status" value="1"/>
</dbReference>
<dbReference type="Gene3D" id="3.90.25.10">
    <property type="entry name" value="UDP-galactose 4-epimerase, domain 1"/>
    <property type="match status" value="1"/>
</dbReference>
<evidence type="ECO:0000256" key="1">
    <source>
        <dbReference type="ARBA" id="ARBA00006328"/>
    </source>
</evidence>
<protein>
    <submittedName>
        <fullName evidence="4">NmrA family transcriptional regulator</fullName>
    </submittedName>
    <submittedName>
        <fullName evidence="5">NmrA/HSCARG family protein</fullName>
    </submittedName>
</protein>
<dbReference type="Proteomes" id="UP001210609">
    <property type="component" value="Chromosome"/>
</dbReference>
<evidence type="ECO:0000259" key="3">
    <source>
        <dbReference type="Pfam" id="PF05368"/>
    </source>
</evidence>
<dbReference type="EMBL" id="CP114202">
    <property type="protein sequence ID" value="WAT97861.1"/>
    <property type="molecule type" value="Genomic_DNA"/>
</dbReference>
<evidence type="ECO:0000256" key="2">
    <source>
        <dbReference type="ARBA" id="ARBA00022857"/>
    </source>
</evidence>
<dbReference type="InterPro" id="IPR051164">
    <property type="entry name" value="NmrA-like_oxidored"/>
</dbReference>
<dbReference type="Pfam" id="PF05368">
    <property type="entry name" value="NmrA"/>
    <property type="match status" value="1"/>
</dbReference>
<dbReference type="PANTHER" id="PTHR42748:SF7">
    <property type="entry name" value="NMRA LIKE REDOX SENSOR 1-RELATED"/>
    <property type="match status" value="1"/>
</dbReference>
<dbReference type="RefSeq" id="WP_159487358.1">
    <property type="nucleotide sequence ID" value="NZ_BLIP01000001.1"/>
</dbReference>
<evidence type="ECO:0000313" key="5">
    <source>
        <dbReference type="EMBL" id="WAT97861.1"/>
    </source>
</evidence>
<name>A0A640TKG5_STRNI</name>
<evidence type="ECO:0000313" key="6">
    <source>
        <dbReference type="Proteomes" id="UP000429552"/>
    </source>
</evidence>